<accession>A0A5B8VKJ8</accession>
<organism evidence="5 6">
    <name type="scientific">Arachidicoccus ginsenosidivorans</name>
    <dbReference type="NCBI Taxonomy" id="496057"/>
    <lineage>
        <taxon>Bacteria</taxon>
        <taxon>Pseudomonadati</taxon>
        <taxon>Bacteroidota</taxon>
        <taxon>Chitinophagia</taxon>
        <taxon>Chitinophagales</taxon>
        <taxon>Chitinophagaceae</taxon>
        <taxon>Arachidicoccus</taxon>
    </lineage>
</organism>
<dbReference type="AlphaFoldDB" id="A0A5B8VKJ8"/>
<evidence type="ECO:0000259" key="4">
    <source>
        <dbReference type="SMART" id="SM00382"/>
    </source>
</evidence>
<dbReference type="CDD" id="cd00009">
    <property type="entry name" value="AAA"/>
    <property type="match status" value="1"/>
</dbReference>
<evidence type="ECO:0000313" key="6">
    <source>
        <dbReference type="Proteomes" id="UP000321291"/>
    </source>
</evidence>
<feature type="domain" description="AAA+ ATPase" evidence="4">
    <location>
        <begin position="110"/>
        <end position="243"/>
    </location>
</feature>
<keyword evidence="2" id="KW-0547">Nucleotide-binding</keyword>
<evidence type="ECO:0000313" key="5">
    <source>
        <dbReference type="EMBL" id="QEC72020.1"/>
    </source>
</evidence>
<dbReference type="PANTHER" id="PTHR30050">
    <property type="entry name" value="CHROMOSOMAL REPLICATION INITIATOR PROTEIN DNAA"/>
    <property type="match status" value="1"/>
</dbReference>
<dbReference type="Proteomes" id="UP000321291">
    <property type="component" value="Chromosome"/>
</dbReference>
<dbReference type="SUPFAM" id="SSF52540">
    <property type="entry name" value="P-loop containing nucleoside triphosphate hydrolases"/>
    <property type="match status" value="1"/>
</dbReference>
<dbReference type="KEGG" id="agi:FSB73_10440"/>
<dbReference type="Pfam" id="PF01695">
    <property type="entry name" value="IstB_IS21"/>
    <property type="match status" value="1"/>
</dbReference>
<dbReference type="InterPro" id="IPR002611">
    <property type="entry name" value="IstB_ATP-bd"/>
</dbReference>
<dbReference type="SMART" id="SM00382">
    <property type="entry name" value="AAA"/>
    <property type="match status" value="1"/>
</dbReference>
<dbReference type="PANTHER" id="PTHR30050:SF4">
    <property type="entry name" value="ATP-BINDING PROTEIN RV3427C IN INSERTION SEQUENCE-RELATED"/>
    <property type="match status" value="1"/>
</dbReference>
<dbReference type="Gene3D" id="3.40.50.300">
    <property type="entry name" value="P-loop containing nucleotide triphosphate hydrolases"/>
    <property type="match status" value="1"/>
</dbReference>
<keyword evidence="3" id="KW-0067">ATP-binding</keyword>
<dbReference type="NCBIfam" id="NF038214">
    <property type="entry name" value="IS21_help_AAA"/>
    <property type="match status" value="1"/>
</dbReference>
<evidence type="ECO:0000256" key="2">
    <source>
        <dbReference type="ARBA" id="ARBA00022741"/>
    </source>
</evidence>
<evidence type="ECO:0000256" key="1">
    <source>
        <dbReference type="ARBA" id="ARBA00008059"/>
    </source>
</evidence>
<proteinExistence type="inferred from homology"/>
<dbReference type="InterPro" id="IPR047661">
    <property type="entry name" value="IstB"/>
</dbReference>
<name>A0A5B8VKJ8_9BACT</name>
<dbReference type="InterPro" id="IPR003593">
    <property type="entry name" value="AAA+_ATPase"/>
</dbReference>
<reference evidence="5 6" key="1">
    <citation type="journal article" date="2017" name="Int. J. Syst. Evol. Microbiol.">
        <title>Arachidicoccus ginsenosidivorans sp. nov., with ginsenoside-converting activity isolated from ginseng cultivating soil.</title>
        <authorList>
            <person name="Siddiqi M.Z."/>
            <person name="Aslam Z."/>
            <person name="Im W.T."/>
        </authorList>
    </citation>
    <scope>NUCLEOTIDE SEQUENCE [LARGE SCALE GENOMIC DNA]</scope>
    <source>
        <strain evidence="5 6">Gsoil 809</strain>
    </source>
</reference>
<dbReference type="PIRSF" id="PIRSF003073">
    <property type="entry name" value="DNAC_TnpB_IstB"/>
    <property type="match status" value="1"/>
</dbReference>
<dbReference type="InterPro" id="IPR027417">
    <property type="entry name" value="P-loop_NTPase"/>
</dbReference>
<evidence type="ECO:0000256" key="3">
    <source>
        <dbReference type="ARBA" id="ARBA00022840"/>
    </source>
</evidence>
<dbReference type="GO" id="GO:0005524">
    <property type="term" value="F:ATP binding"/>
    <property type="evidence" value="ECO:0007669"/>
    <property type="project" value="UniProtKB-KW"/>
</dbReference>
<comment type="similarity">
    <text evidence="1">Belongs to the IS21/IS1162 putative ATP-binding protein family.</text>
</comment>
<dbReference type="EMBL" id="CP042434">
    <property type="protein sequence ID" value="QEC72020.1"/>
    <property type="molecule type" value="Genomic_DNA"/>
</dbReference>
<protein>
    <submittedName>
        <fullName evidence="5">AAA family ATPase</fullName>
    </submittedName>
</protein>
<gene>
    <name evidence="5" type="ORF">FSB73_10440</name>
</gene>
<dbReference type="GO" id="GO:0006260">
    <property type="term" value="P:DNA replication"/>
    <property type="evidence" value="ECO:0007669"/>
    <property type="project" value="TreeGrafter"/>
</dbReference>
<keyword evidence="6" id="KW-1185">Reference proteome</keyword>
<dbReference type="InterPro" id="IPR028350">
    <property type="entry name" value="DNAC/IstB-like"/>
</dbReference>
<sequence>MIKNLNKKMSKIKQTQKLDEQCKQLRVPAIGEWIVMEADQCASGNISYIQFLERTFGKMLGEKEKKYLEAQIKNAQLPNRHDLAQFDCSLVEGISPIALSQLKELTWVDQSINLIIMGPPGVGKTMLSAGLCHHAIQSGYKAYFRKMDALTTTLIKKDINRSCAIEYRRLLKANLVVIDDIMMIEPDSRKANAFFHFINEIYESASIIITTNKSPSNWVEKLGDEVLTAAILDRILHHSEIINLAGESQRRLSKREGFSLNSPSPYQRMALLLRGLFYTPMSDVISI</sequence>